<evidence type="ECO:0000313" key="4">
    <source>
        <dbReference type="Proteomes" id="UP000664369"/>
    </source>
</evidence>
<comment type="caution">
    <text evidence="3">The sequence shown here is derived from an EMBL/GenBank/DDBJ whole genome shotgun (WGS) entry which is preliminary data.</text>
</comment>
<dbReference type="Pfam" id="PF01757">
    <property type="entry name" value="Acyl_transf_3"/>
    <property type="match status" value="1"/>
</dbReference>
<feature type="transmembrane region" description="Helical" evidence="1">
    <location>
        <begin position="215"/>
        <end position="234"/>
    </location>
</feature>
<feature type="transmembrane region" description="Helical" evidence="1">
    <location>
        <begin position="282"/>
        <end position="302"/>
    </location>
</feature>
<reference evidence="3 4" key="1">
    <citation type="submission" date="2021-03" db="EMBL/GenBank/DDBJ databases">
        <authorList>
            <person name="Kim M.K."/>
        </authorList>
    </citation>
    <scope>NUCLEOTIDE SEQUENCE [LARGE SCALE GENOMIC DNA]</scope>
    <source>
        <strain evidence="3 4">BT442</strain>
    </source>
</reference>
<organism evidence="3 4">
    <name type="scientific">Hymenobacter negativus</name>
    <dbReference type="NCBI Taxonomy" id="2795026"/>
    <lineage>
        <taxon>Bacteria</taxon>
        <taxon>Pseudomonadati</taxon>
        <taxon>Bacteroidota</taxon>
        <taxon>Cytophagia</taxon>
        <taxon>Cytophagales</taxon>
        <taxon>Hymenobacteraceae</taxon>
        <taxon>Hymenobacter</taxon>
    </lineage>
</organism>
<dbReference type="EMBL" id="JAGETZ010000001">
    <property type="protein sequence ID" value="MBO2007841.1"/>
    <property type="molecule type" value="Genomic_DNA"/>
</dbReference>
<keyword evidence="1" id="KW-0472">Membrane</keyword>
<evidence type="ECO:0000313" key="3">
    <source>
        <dbReference type="EMBL" id="MBO2007841.1"/>
    </source>
</evidence>
<gene>
    <name evidence="3" type="ORF">J4E00_02180</name>
</gene>
<feature type="domain" description="Acyltransferase 3" evidence="2">
    <location>
        <begin position="12"/>
        <end position="338"/>
    </location>
</feature>
<dbReference type="PANTHER" id="PTHR23028">
    <property type="entry name" value="ACETYLTRANSFERASE"/>
    <property type="match status" value="1"/>
</dbReference>
<dbReference type="Proteomes" id="UP000664369">
    <property type="component" value="Unassembled WGS sequence"/>
</dbReference>
<feature type="transmembrane region" description="Helical" evidence="1">
    <location>
        <begin position="322"/>
        <end position="343"/>
    </location>
</feature>
<feature type="transmembrane region" description="Helical" evidence="1">
    <location>
        <begin position="12"/>
        <end position="31"/>
    </location>
</feature>
<evidence type="ECO:0000259" key="2">
    <source>
        <dbReference type="Pfam" id="PF01757"/>
    </source>
</evidence>
<keyword evidence="1" id="KW-1133">Transmembrane helix</keyword>
<dbReference type="InterPro" id="IPR050879">
    <property type="entry name" value="Acyltransferase_3"/>
</dbReference>
<keyword evidence="4" id="KW-1185">Reference proteome</keyword>
<feature type="transmembrane region" description="Helical" evidence="1">
    <location>
        <begin position="159"/>
        <end position="177"/>
    </location>
</feature>
<keyword evidence="1" id="KW-0812">Transmembrane</keyword>
<protein>
    <submittedName>
        <fullName evidence="3">Acyltransferase</fullName>
    </submittedName>
</protein>
<feature type="transmembrane region" description="Helical" evidence="1">
    <location>
        <begin position="89"/>
        <end position="113"/>
    </location>
</feature>
<keyword evidence="3" id="KW-0808">Transferase</keyword>
<feature type="transmembrane region" description="Helical" evidence="1">
    <location>
        <begin position="183"/>
        <end position="203"/>
    </location>
</feature>
<dbReference type="PANTHER" id="PTHR23028:SF53">
    <property type="entry name" value="ACYL_TRANSF_3 DOMAIN-CONTAINING PROTEIN"/>
    <property type="match status" value="1"/>
</dbReference>
<dbReference type="InterPro" id="IPR002656">
    <property type="entry name" value="Acyl_transf_3_dom"/>
</dbReference>
<proteinExistence type="predicted"/>
<dbReference type="GO" id="GO:0016746">
    <property type="term" value="F:acyltransferase activity"/>
    <property type="evidence" value="ECO:0007669"/>
    <property type="project" value="UniProtKB-KW"/>
</dbReference>
<evidence type="ECO:0000256" key="1">
    <source>
        <dbReference type="SAM" id="Phobius"/>
    </source>
</evidence>
<feature type="transmembrane region" description="Helical" evidence="1">
    <location>
        <begin position="240"/>
        <end position="261"/>
    </location>
</feature>
<accession>A0ABS3Q9A8</accession>
<name>A0ABS3Q9A8_9BACT</name>
<keyword evidence="3" id="KW-0012">Acyltransferase</keyword>
<sequence>MLPSAPPLAYRPGLNGIRAICVWLVILAHWVRPPFPIGEMGRIPFFVLSGYLISGIIWKKKVYPGAPGTWLQRLGTFYKRRMLRILPPYYMALALGALLPLATLREYPAWFLLPVSNMLFYRLHHWGEGVGHYWTMAVDEQFYLLWPLLLAVVGRRAGWLLVVAIASLVFRIVWTTWVTSDFVFVLLPSCLDMFALGALLSLIEHQPWVQQLARGRWVLMAWVGWSALWAALHLSGAHEAWLLVSTSAGSLASAFTLNWAIQQPAGTLTGSARLLLSPALQWVGVRSYGCYLYHLLLVVFYQRAVFRLFPGTETRQLWLSPWLTVLLLTPVLLVLAAASWHWLEAPLNRWKDRLAYS</sequence>
<feature type="transmembrane region" description="Helical" evidence="1">
    <location>
        <begin position="43"/>
        <end position="58"/>
    </location>
</feature>
<dbReference type="RefSeq" id="WP_208173371.1">
    <property type="nucleotide sequence ID" value="NZ_JAGETZ010000001.1"/>
</dbReference>